<dbReference type="EMBL" id="JRES01001011">
    <property type="protein sequence ID" value="KNC26154.1"/>
    <property type="molecule type" value="Genomic_DNA"/>
</dbReference>
<name>A0A0L0C3T0_LUCCU</name>
<evidence type="ECO:0000313" key="2">
    <source>
        <dbReference type="Proteomes" id="UP000037069"/>
    </source>
</evidence>
<evidence type="ECO:0000313" key="1">
    <source>
        <dbReference type="EMBL" id="KNC26154.1"/>
    </source>
</evidence>
<dbReference type="Proteomes" id="UP000037069">
    <property type="component" value="Unassembled WGS sequence"/>
</dbReference>
<protein>
    <submittedName>
        <fullName evidence="1">Uncharacterized protein</fullName>
    </submittedName>
</protein>
<gene>
    <name evidence="1" type="ORF">FF38_00801</name>
</gene>
<dbReference type="AlphaFoldDB" id="A0A0L0C3T0"/>
<reference evidence="1 2" key="1">
    <citation type="journal article" date="2015" name="Nat. Commun.">
        <title>Lucilia cuprina genome unlocks parasitic fly biology to underpin future interventions.</title>
        <authorList>
            <person name="Anstead C.A."/>
            <person name="Korhonen P.K."/>
            <person name="Young N.D."/>
            <person name="Hall R.S."/>
            <person name="Jex A.R."/>
            <person name="Murali S.C."/>
            <person name="Hughes D.S."/>
            <person name="Lee S.F."/>
            <person name="Perry T."/>
            <person name="Stroehlein A.J."/>
            <person name="Ansell B.R."/>
            <person name="Breugelmans B."/>
            <person name="Hofmann A."/>
            <person name="Qu J."/>
            <person name="Dugan S."/>
            <person name="Lee S.L."/>
            <person name="Chao H."/>
            <person name="Dinh H."/>
            <person name="Han Y."/>
            <person name="Doddapaneni H.V."/>
            <person name="Worley K.C."/>
            <person name="Muzny D.M."/>
            <person name="Ioannidis P."/>
            <person name="Waterhouse R.M."/>
            <person name="Zdobnov E.M."/>
            <person name="James P.J."/>
            <person name="Bagnall N.H."/>
            <person name="Kotze A.C."/>
            <person name="Gibbs R.A."/>
            <person name="Richards S."/>
            <person name="Batterham P."/>
            <person name="Gasser R.B."/>
        </authorList>
    </citation>
    <scope>NUCLEOTIDE SEQUENCE [LARGE SCALE GENOMIC DNA]</scope>
    <source>
        <strain evidence="1 2">LS</strain>
        <tissue evidence="1">Full body</tissue>
    </source>
</reference>
<comment type="caution">
    <text evidence="1">The sequence shown here is derived from an EMBL/GenBank/DDBJ whole genome shotgun (WGS) entry which is preliminary data.</text>
</comment>
<organism evidence="1 2">
    <name type="scientific">Lucilia cuprina</name>
    <name type="common">Green bottle fly</name>
    <name type="synonym">Australian sheep blowfly</name>
    <dbReference type="NCBI Taxonomy" id="7375"/>
    <lineage>
        <taxon>Eukaryota</taxon>
        <taxon>Metazoa</taxon>
        <taxon>Ecdysozoa</taxon>
        <taxon>Arthropoda</taxon>
        <taxon>Hexapoda</taxon>
        <taxon>Insecta</taxon>
        <taxon>Pterygota</taxon>
        <taxon>Neoptera</taxon>
        <taxon>Endopterygota</taxon>
        <taxon>Diptera</taxon>
        <taxon>Brachycera</taxon>
        <taxon>Muscomorpha</taxon>
        <taxon>Oestroidea</taxon>
        <taxon>Calliphoridae</taxon>
        <taxon>Luciliinae</taxon>
        <taxon>Lucilia</taxon>
    </lineage>
</organism>
<proteinExistence type="predicted"/>
<sequence>MDAPARSFVLGIKGHNGYFSCTRCIELTRNIITLLVLLKASQ</sequence>
<keyword evidence="2" id="KW-1185">Reference proteome</keyword>
<accession>A0A0L0C3T0</accession>